<comment type="similarity">
    <text evidence="1 5">Belongs to the IF-3 family.</text>
</comment>
<keyword evidence="2 5" id="KW-0396">Initiation factor</keyword>
<dbReference type="EMBL" id="MHKI01000021">
    <property type="protein sequence ID" value="OGY86338.1"/>
    <property type="molecule type" value="Genomic_DNA"/>
</dbReference>
<dbReference type="GO" id="GO:0032790">
    <property type="term" value="P:ribosome disassembly"/>
    <property type="evidence" value="ECO:0007669"/>
    <property type="project" value="TreeGrafter"/>
</dbReference>
<comment type="subcellular location">
    <subcellularLocation>
        <location evidence="5">Cytoplasm</location>
    </subcellularLocation>
</comment>
<comment type="subunit">
    <text evidence="5">Monomer.</text>
</comment>
<dbReference type="GO" id="GO:0016020">
    <property type="term" value="C:membrane"/>
    <property type="evidence" value="ECO:0007669"/>
    <property type="project" value="TreeGrafter"/>
</dbReference>
<dbReference type="Gene3D" id="3.30.110.10">
    <property type="entry name" value="Translation initiation factor 3 (IF-3), C-terminal domain"/>
    <property type="match status" value="1"/>
</dbReference>
<accession>A0A1G2BAT9</accession>
<proteinExistence type="inferred from homology"/>
<organism evidence="8 9">
    <name type="scientific">Candidatus Kerfeldbacteria bacterium RIFOXYB2_FULL_38_14</name>
    <dbReference type="NCBI Taxonomy" id="1798547"/>
    <lineage>
        <taxon>Bacteria</taxon>
        <taxon>Candidatus Kerfeldiibacteriota</taxon>
    </lineage>
</organism>
<evidence type="ECO:0000313" key="8">
    <source>
        <dbReference type="EMBL" id="OGY86338.1"/>
    </source>
</evidence>
<reference evidence="8 9" key="1">
    <citation type="journal article" date="2016" name="Nat. Commun.">
        <title>Thousands of microbial genomes shed light on interconnected biogeochemical processes in an aquifer system.</title>
        <authorList>
            <person name="Anantharaman K."/>
            <person name="Brown C.T."/>
            <person name="Hug L.A."/>
            <person name="Sharon I."/>
            <person name="Castelle C.J."/>
            <person name="Probst A.J."/>
            <person name="Thomas B.C."/>
            <person name="Singh A."/>
            <person name="Wilkins M.J."/>
            <person name="Karaoz U."/>
            <person name="Brodie E.L."/>
            <person name="Williams K.H."/>
            <person name="Hubbard S.S."/>
            <person name="Banfield J.F."/>
        </authorList>
    </citation>
    <scope>NUCLEOTIDE SEQUENCE [LARGE SCALE GENOMIC DNA]</scope>
</reference>
<sequence>MSKDYKKNEQIRVPTVRVIGERGEKLGVMSTGAALILAQQAELDLVEVSPKAEPPVVKIVDFGKLQYEKEKQLRKSKALSKKAGGGEIKGLRLSMKISDHDIMVRVKAGQKFLDHGHKVKIEVRMHGREKAHPELARVVIERFIKLLEREITLEQPIKRLGSAFSALISVKKQ</sequence>
<dbReference type="GO" id="GO:0005829">
    <property type="term" value="C:cytosol"/>
    <property type="evidence" value="ECO:0007669"/>
    <property type="project" value="TreeGrafter"/>
</dbReference>
<dbReference type="Pfam" id="PF05198">
    <property type="entry name" value="IF3_N"/>
    <property type="match status" value="1"/>
</dbReference>
<dbReference type="Pfam" id="PF00707">
    <property type="entry name" value="IF3_C"/>
    <property type="match status" value="1"/>
</dbReference>
<dbReference type="InterPro" id="IPR001288">
    <property type="entry name" value="Translation_initiation_fac_3"/>
</dbReference>
<dbReference type="InterPro" id="IPR019813">
    <property type="entry name" value="Translation_initiation_fac3_CS"/>
</dbReference>
<keyword evidence="3 5" id="KW-0648">Protein biosynthesis</keyword>
<dbReference type="InterPro" id="IPR036788">
    <property type="entry name" value="T_IF-3_C_sf"/>
</dbReference>
<dbReference type="PROSITE" id="PS00938">
    <property type="entry name" value="IF3"/>
    <property type="match status" value="1"/>
</dbReference>
<dbReference type="AlphaFoldDB" id="A0A1G2BAT9"/>
<dbReference type="InterPro" id="IPR019815">
    <property type="entry name" value="Translation_initiation_fac_3_C"/>
</dbReference>
<comment type="caution">
    <text evidence="8">The sequence shown here is derived from an EMBL/GenBank/DDBJ whole genome shotgun (WGS) entry which is preliminary data.</text>
</comment>
<dbReference type="PANTHER" id="PTHR10938">
    <property type="entry name" value="TRANSLATION INITIATION FACTOR IF-3"/>
    <property type="match status" value="1"/>
</dbReference>
<dbReference type="GO" id="GO:0003743">
    <property type="term" value="F:translation initiation factor activity"/>
    <property type="evidence" value="ECO:0007669"/>
    <property type="project" value="UniProtKB-UniRule"/>
</dbReference>
<evidence type="ECO:0000259" key="6">
    <source>
        <dbReference type="Pfam" id="PF00707"/>
    </source>
</evidence>
<protein>
    <recommendedName>
        <fullName evidence="4 5">Translation initiation factor IF-3</fullName>
    </recommendedName>
</protein>
<evidence type="ECO:0000256" key="4">
    <source>
        <dbReference type="NCBIfam" id="TIGR00168"/>
    </source>
</evidence>
<evidence type="ECO:0000256" key="5">
    <source>
        <dbReference type="RuleBase" id="RU000646"/>
    </source>
</evidence>
<feature type="domain" description="Translation initiation factor 3 N-terminal" evidence="7">
    <location>
        <begin position="8"/>
        <end position="75"/>
    </location>
</feature>
<dbReference type="PANTHER" id="PTHR10938:SF0">
    <property type="entry name" value="TRANSLATION INITIATION FACTOR IF-3, MITOCHONDRIAL"/>
    <property type="match status" value="1"/>
</dbReference>
<evidence type="ECO:0000256" key="2">
    <source>
        <dbReference type="ARBA" id="ARBA00022540"/>
    </source>
</evidence>
<gene>
    <name evidence="8" type="ORF">A2319_02990</name>
</gene>
<evidence type="ECO:0000256" key="1">
    <source>
        <dbReference type="ARBA" id="ARBA00005439"/>
    </source>
</evidence>
<dbReference type="GO" id="GO:0043022">
    <property type="term" value="F:ribosome binding"/>
    <property type="evidence" value="ECO:0007669"/>
    <property type="project" value="TreeGrafter"/>
</dbReference>
<dbReference type="Gene3D" id="3.10.20.80">
    <property type="entry name" value="Translation initiation factor 3 (IF-3), N-terminal domain"/>
    <property type="match status" value="1"/>
</dbReference>
<comment type="function">
    <text evidence="5">IF-3 binds to the 30S ribosomal subunit and shifts the equilibrium between 70S ribosomes and their 50S and 30S subunits in favor of the free subunits, thus enhancing the availability of 30S subunits on which protein synthesis initiation begins.</text>
</comment>
<evidence type="ECO:0000259" key="7">
    <source>
        <dbReference type="Pfam" id="PF05198"/>
    </source>
</evidence>
<dbReference type="SUPFAM" id="SSF55200">
    <property type="entry name" value="Translation initiation factor IF3, C-terminal domain"/>
    <property type="match status" value="1"/>
</dbReference>
<dbReference type="SUPFAM" id="SSF54364">
    <property type="entry name" value="Translation initiation factor IF3, N-terminal domain"/>
    <property type="match status" value="1"/>
</dbReference>
<evidence type="ECO:0000256" key="3">
    <source>
        <dbReference type="ARBA" id="ARBA00022917"/>
    </source>
</evidence>
<dbReference type="InterPro" id="IPR036787">
    <property type="entry name" value="T_IF-3_N_sf"/>
</dbReference>
<evidence type="ECO:0000313" key="9">
    <source>
        <dbReference type="Proteomes" id="UP000176420"/>
    </source>
</evidence>
<name>A0A1G2BAT9_9BACT</name>
<dbReference type="Proteomes" id="UP000176420">
    <property type="component" value="Unassembled WGS sequence"/>
</dbReference>
<dbReference type="NCBIfam" id="TIGR00168">
    <property type="entry name" value="infC"/>
    <property type="match status" value="1"/>
</dbReference>
<feature type="domain" description="Translation initiation factor 3 C-terminal" evidence="6">
    <location>
        <begin position="87"/>
        <end position="168"/>
    </location>
</feature>
<dbReference type="InterPro" id="IPR019814">
    <property type="entry name" value="Translation_initiation_fac_3_N"/>
</dbReference>